<sequence length="101" mass="11060">MSETVSDVHPEGFIPRSADGTYNLNTNYPKAEVRVRFVASNPTPISNKYSGTEYLRAANLSSNTLIPMLEDLGHFAVQIVDVVLVCQSCQFPIDGMTHPAC</sequence>
<dbReference type="RefSeq" id="WP_260646847.1">
    <property type="nucleotide sequence ID" value="NZ_JAOBTA010000009.1"/>
</dbReference>
<dbReference type="Proteomes" id="UP001217325">
    <property type="component" value="Unassembled WGS sequence"/>
</dbReference>
<comment type="caution">
    <text evidence="1">The sequence shown here is derived from an EMBL/GenBank/DDBJ whole genome shotgun (WGS) entry which is preliminary data.</text>
</comment>
<organism evidence="1 2">
    <name type="scientific">Rhodococcus qingshengii</name>
    <dbReference type="NCBI Taxonomy" id="334542"/>
    <lineage>
        <taxon>Bacteria</taxon>
        <taxon>Bacillati</taxon>
        <taxon>Actinomycetota</taxon>
        <taxon>Actinomycetes</taxon>
        <taxon>Mycobacteriales</taxon>
        <taxon>Nocardiaceae</taxon>
        <taxon>Rhodococcus</taxon>
        <taxon>Rhodococcus erythropolis group</taxon>
    </lineage>
</organism>
<reference evidence="1" key="1">
    <citation type="submission" date="2023-02" db="EMBL/GenBank/DDBJ databases">
        <title>A novel hydrolase synthesized by Rhodococcus erythropolis HQ is responsible for the detoxification of Zearalenone.</title>
        <authorList>
            <person name="Hu J."/>
            <person name="Xu J."/>
        </authorList>
    </citation>
    <scope>NUCLEOTIDE SEQUENCE</scope>
    <source>
        <strain evidence="1">HQ</strain>
    </source>
</reference>
<evidence type="ECO:0000313" key="1">
    <source>
        <dbReference type="EMBL" id="MDE8649010.1"/>
    </source>
</evidence>
<name>A0AAW6LY00_RHOSG</name>
<proteinExistence type="predicted"/>
<gene>
    <name evidence="1" type="ORF">PXH69_28965</name>
</gene>
<evidence type="ECO:0000313" key="2">
    <source>
        <dbReference type="Proteomes" id="UP001217325"/>
    </source>
</evidence>
<dbReference type="EMBL" id="JARDXE010000023">
    <property type="protein sequence ID" value="MDE8649010.1"/>
    <property type="molecule type" value="Genomic_DNA"/>
</dbReference>
<accession>A0AAW6LY00</accession>
<dbReference type="AlphaFoldDB" id="A0AAW6LY00"/>
<protein>
    <submittedName>
        <fullName evidence="1">Uncharacterized protein</fullName>
    </submittedName>
</protein>